<dbReference type="AlphaFoldDB" id="A0A926L0I0"/>
<gene>
    <name evidence="2" type="ORF">H0H10_13910</name>
</gene>
<comment type="caution">
    <text evidence="2">The sequence shown here is derived from an EMBL/GenBank/DDBJ whole genome shotgun (WGS) entry which is preliminary data.</text>
</comment>
<name>A0A926L0I0_9ACTN</name>
<dbReference type="PROSITE" id="PS00018">
    <property type="entry name" value="EF_HAND_1"/>
    <property type="match status" value="1"/>
</dbReference>
<feature type="region of interest" description="Disordered" evidence="1">
    <location>
        <begin position="33"/>
        <end position="52"/>
    </location>
</feature>
<sequence length="52" mass="5506">MLTDVDESGALAFAEVVTAALLDAPEPRRTCRPGVAAALLPRKGRTSQDPRD</sequence>
<keyword evidence="3" id="KW-1185">Reference proteome</keyword>
<evidence type="ECO:0000256" key="1">
    <source>
        <dbReference type="SAM" id="MobiDB-lite"/>
    </source>
</evidence>
<dbReference type="InterPro" id="IPR018247">
    <property type="entry name" value="EF_Hand_1_Ca_BS"/>
</dbReference>
<reference evidence="2" key="2">
    <citation type="submission" date="2020-09" db="EMBL/GenBank/DDBJ databases">
        <authorList>
            <person name="Luo X."/>
        </authorList>
    </citation>
    <scope>NUCLEOTIDE SEQUENCE</scope>
    <source>
        <strain evidence="2">TRM S81-3</strain>
    </source>
</reference>
<accession>A0A926L0I0</accession>
<evidence type="ECO:0000313" key="3">
    <source>
        <dbReference type="Proteomes" id="UP000621210"/>
    </source>
</evidence>
<reference evidence="2" key="1">
    <citation type="submission" date="2020-09" db="EMBL/GenBank/DDBJ databases">
        <title>Streptomyces grisecoloratus sp. nov., isolated from cotton soil.</title>
        <authorList>
            <person name="Xing L."/>
        </authorList>
    </citation>
    <scope>NUCLEOTIDE SEQUENCE</scope>
    <source>
        <strain evidence="2">TRM S81-3</strain>
    </source>
</reference>
<organism evidence="2 3">
    <name type="scientific">Streptomyces griseicoloratus</name>
    <dbReference type="NCBI Taxonomy" id="2752516"/>
    <lineage>
        <taxon>Bacteria</taxon>
        <taxon>Bacillati</taxon>
        <taxon>Actinomycetota</taxon>
        <taxon>Actinomycetes</taxon>
        <taxon>Kitasatosporales</taxon>
        <taxon>Streptomycetaceae</taxon>
        <taxon>Streptomyces</taxon>
    </lineage>
</organism>
<dbReference type="RefSeq" id="WP_188181241.1">
    <property type="nucleotide sequence ID" value="NZ_JACVQF010000187.1"/>
</dbReference>
<dbReference type="Proteomes" id="UP000621210">
    <property type="component" value="Unassembled WGS sequence"/>
</dbReference>
<evidence type="ECO:0000313" key="2">
    <source>
        <dbReference type="EMBL" id="MBD0420242.1"/>
    </source>
</evidence>
<dbReference type="EMBL" id="JACVQF010000187">
    <property type="protein sequence ID" value="MBD0420242.1"/>
    <property type="molecule type" value="Genomic_DNA"/>
</dbReference>
<proteinExistence type="predicted"/>
<protein>
    <submittedName>
        <fullName evidence="2">Uncharacterized protein</fullName>
    </submittedName>
</protein>